<evidence type="ECO:0000259" key="1">
    <source>
        <dbReference type="Pfam" id="PF01037"/>
    </source>
</evidence>
<reference evidence="2" key="1">
    <citation type="submission" date="2024-02" db="EMBL/GenBank/DDBJ databases">
        <title>Tomenella chthoni gen. nov. sp. nov., a member of the family Jonesiaceae isolated from bat guano.</title>
        <authorList>
            <person name="Miller S.L."/>
            <person name="King J."/>
            <person name="Sankaranarayanan K."/>
            <person name="Lawson P.A."/>
        </authorList>
    </citation>
    <scope>NUCLEOTIDE SEQUENCE</scope>
    <source>
        <strain evidence="2">BS-20</strain>
    </source>
</reference>
<proteinExistence type="predicted"/>
<dbReference type="SUPFAM" id="SSF54909">
    <property type="entry name" value="Dimeric alpha+beta barrel"/>
    <property type="match status" value="1"/>
</dbReference>
<dbReference type="GO" id="GO:0043200">
    <property type="term" value="P:response to amino acid"/>
    <property type="evidence" value="ECO:0007669"/>
    <property type="project" value="TreeGrafter"/>
</dbReference>
<feature type="domain" description="Transcription regulator AsnC/Lrp ligand binding" evidence="1">
    <location>
        <begin position="6"/>
        <end position="77"/>
    </location>
</feature>
<dbReference type="InterPro" id="IPR011008">
    <property type="entry name" value="Dimeric_a/b-barrel"/>
</dbReference>
<dbReference type="Gene3D" id="3.30.70.920">
    <property type="match status" value="1"/>
</dbReference>
<dbReference type="EMBL" id="CP146203">
    <property type="protein sequence ID" value="XBH23107.1"/>
    <property type="molecule type" value="Genomic_DNA"/>
</dbReference>
<dbReference type="GO" id="GO:0043565">
    <property type="term" value="F:sequence-specific DNA binding"/>
    <property type="evidence" value="ECO:0007669"/>
    <property type="project" value="TreeGrafter"/>
</dbReference>
<dbReference type="GO" id="GO:0005829">
    <property type="term" value="C:cytosol"/>
    <property type="evidence" value="ECO:0007669"/>
    <property type="project" value="TreeGrafter"/>
</dbReference>
<gene>
    <name evidence="2" type="ORF">V5R04_07855</name>
</gene>
<dbReference type="InterPro" id="IPR019887">
    <property type="entry name" value="Tscrpt_reg_AsnC/Lrp_C"/>
</dbReference>
<sequence length="91" mass="9840">MPTAIVMIDTDQSQIPEVATEIAAVPGVAEVYSVTGEVDLIAIVRVANHEEFATVIADRINKIGGVERTRTYLAFREFSDSDLDAAFDIGL</sequence>
<dbReference type="PANTHER" id="PTHR30154:SF34">
    <property type="entry name" value="TRANSCRIPTIONAL REGULATOR AZLB"/>
    <property type="match status" value="1"/>
</dbReference>
<name>A0AAU7DY66_9MICO</name>
<dbReference type="PANTHER" id="PTHR30154">
    <property type="entry name" value="LEUCINE-RESPONSIVE REGULATORY PROTEIN"/>
    <property type="match status" value="1"/>
</dbReference>
<dbReference type="AlphaFoldDB" id="A0AAU7DY66"/>
<protein>
    <submittedName>
        <fullName evidence="2">Lrp/AsnC ligand binding domain-containing protein</fullName>
    </submittedName>
</protein>
<accession>A0AAU7DY66</accession>
<dbReference type="Pfam" id="PF01037">
    <property type="entry name" value="AsnC_trans_reg"/>
    <property type="match status" value="1"/>
</dbReference>
<evidence type="ECO:0000313" key="2">
    <source>
        <dbReference type="EMBL" id="XBH23107.1"/>
    </source>
</evidence>
<organism evidence="2">
    <name type="scientific">Jonesiaceae bacterium BS-20</name>
    <dbReference type="NCBI Taxonomy" id="3120821"/>
    <lineage>
        <taxon>Bacteria</taxon>
        <taxon>Bacillati</taxon>
        <taxon>Actinomycetota</taxon>
        <taxon>Actinomycetes</taxon>
        <taxon>Micrococcales</taxon>
        <taxon>Jonesiaceae</taxon>
    </lineage>
</organism>